<dbReference type="Gene3D" id="2.30.110.10">
    <property type="entry name" value="Electron Transport, Fmn-binding Protein, Chain A"/>
    <property type="match status" value="1"/>
</dbReference>
<organism evidence="5">
    <name type="scientific">hydrothermal vent metagenome</name>
    <dbReference type="NCBI Taxonomy" id="652676"/>
    <lineage>
        <taxon>unclassified sequences</taxon>
        <taxon>metagenomes</taxon>
        <taxon>ecological metagenomes</taxon>
    </lineage>
</organism>
<dbReference type="SMART" id="SM00903">
    <property type="entry name" value="Flavin_Reduct"/>
    <property type="match status" value="1"/>
</dbReference>
<keyword evidence="2" id="KW-0285">Flavoprotein</keyword>
<dbReference type="PANTHER" id="PTHR43567:SF1">
    <property type="entry name" value="FLAVOREDOXIN"/>
    <property type="match status" value="1"/>
</dbReference>
<sequence length="194" mass="21486">MSKLQLDPNTTLYPVPVVLVTCGTGDDVNVFTLNRIASCNAEPPMVSISVRPSRASHNLIDQSGEFVVNIPWSEMELVGDYVGTTSSREIDKWQETGLTVQPAAVVAPPLLDACPVNLECQVRYVLHLSSHTLFVAEVVMLHAHPSVLNDRQEVDFQRAGTGIAYRAAVVRERPADNFKPDDLRRQIHVWRDSA</sequence>
<comment type="similarity">
    <text evidence="3">Belongs to the flavoredoxin family.</text>
</comment>
<dbReference type="EMBL" id="UOEU01000399">
    <property type="protein sequence ID" value="VAW32856.1"/>
    <property type="molecule type" value="Genomic_DNA"/>
</dbReference>
<dbReference type="PANTHER" id="PTHR43567">
    <property type="entry name" value="FLAVOREDOXIN-RELATED-RELATED"/>
    <property type="match status" value="1"/>
</dbReference>
<dbReference type="Pfam" id="PF01613">
    <property type="entry name" value="Flavin_Reduct"/>
    <property type="match status" value="1"/>
</dbReference>
<evidence type="ECO:0000313" key="5">
    <source>
        <dbReference type="EMBL" id="VAW32856.1"/>
    </source>
</evidence>
<evidence type="ECO:0000256" key="2">
    <source>
        <dbReference type="ARBA" id="ARBA00022630"/>
    </source>
</evidence>
<evidence type="ECO:0000256" key="3">
    <source>
        <dbReference type="ARBA" id="ARBA00038054"/>
    </source>
</evidence>
<name>A0A3B0VL56_9ZZZZ</name>
<dbReference type="InterPro" id="IPR012349">
    <property type="entry name" value="Split_barrel_FMN-bd"/>
</dbReference>
<evidence type="ECO:0000259" key="4">
    <source>
        <dbReference type="SMART" id="SM00903"/>
    </source>
</evidence>
<dbReference type="SUPFAM" id="SSF50475">
    <property type="entry name" value="FMN-binding split barrel"/>
    <property type="match status" value="1"/>
</dbReference>
<dbReference type="AlphaFoldDB" id="A0A3B0VL56"/>
<comment type="cofactor">
    <cofactor evidence="1">
        <name>FMN</name>
        <dbReference type="ChEBI" id="CHEBI:58210"/>
    </cofactor>
</comment>
<feature type="domain" description="Flavin reductase like" evidence="4">
    <location>
        <begin position="12"/>
        <end position="155"/>
    </location>
</feature>
<gene>
    <name evidence="5" type="ORF">MNBD_CHLOROFLEXI01-1230</name>
</gene>
<protein>
    <submittedName>
        <fullName evidence="5">Flavoredoxin</fullName>
    </submittedName>
</protein>
<reference evidence="5" key="1">
    <citation type="submission" date="2018-06" db="EMBL/GenBank/DDBJ databases">
        <authorList>
            <person name="Zhirakovskaya E."/>
        </authorList>
    </citation>
    <scope>NUCLEOTIDE SEQUENCE</scope>
</reference>
<dbReference type="GO" id="GO:0010181">
    <property type="term" value="F:FMN binding"/>
    <property type="evidence" value="ECO:0007669"/>
    <property type="project" value="InterPro"/>
</dbReference>
<proteinExistence type="inferred from homology"/>
<dbReference type="InterPro" id="IPR052174">
    <property type="entry name" value="Flavoredoxin"/>
</dbReference>
<evidence type="ECO:0000256" key="1">
    <source>
        <dbReference type="ARBA" id="ARBA00001917"/>
    </source>
</evidence>
<accession>A0A3B0VL56</accession>
<dbReference type="InterPro" id="IPR002563">
    <property type="entry name" value="Flavin_Rdtase-like_dom"/>
</dbReference>